<dbReference type="EMBL" id="NHNI01000002">
    <property type="protein sequence ID" value="OZY84860.1"/>
    <property type="molecule type" value="Genomic_DNA"/>
</dbReference>
<sequence>MSGYRFFIDRRKGTDRRLDRDPCKYMPLDLYHRKRRKSKERRASDRTLEEDLAAFLSNAANSSPKDPGKSH</sequence>
<dbReference type="Proteomes" id="UP000216101">
    <property type="component" value="Unassembled WGS sequence"/>
</dbReference>
<evidence type="ECO:0000313" key="1">
    <source>
        <dbReference type="EMBL" id="OZY84860.1"/>
    </source>
</evidence>
<accession>A0A266Q4T7</accession>
<dbReference type="AlphaFoldDB" id="A0A266Q4T7"/>
<evidence type="ECO:0000313" key="2">
    <source>
        <dbReference type="Proteomes" id="UP000216101"/>
    </source>
</evidence>
<protein>
    <submittedName>
        <fullName evidence="1">Uncharacterized protein</fullName>
    </submittedName>
</protein>
<comment type="caution">
    <text evidence="1">The sequence shown here is derived from an EMBL/GenBank/DDBJ whole genome shotgun (WGS) entry which is preliminary data.</text>
</comment>
<reference evidence="2" key="1">
    <citation type="submission" date="2017-05" db="EMBL/GenBank/DDBJ databases">
        <authorList>
            <person name="Barney B.M."/>
        </authorList>
    </citation>
    <scope>NUCLEOTIDE SEQUENCE [LARGE SCALE GENOMIC DNA]</scope>
    <source>
        <strain evidence="2">PSBB022</strain>
    </source>
</reference>
<name>A0A266Q4T7_9GAMM</name>
<keyword evidence="2" id="KW-1185">Reference proteome</keyword>
<dbReference type="RefSeq" id="WP_078042612.1">
    <property type="nucleotide sequence ID" value="NZ_NHNI01000002.1"/>
</dbReference>
<organism evidence="1 2">
    <name type="scientific">Cellvibrio mixtus</name>
    <dbReference type="NCBI Taxonomy" id="39650"/>
    <lineage>
        <taxon>Bacteria</taxon>
        <taxon>Pseudomonadati</taxon>
        <taxon>Pseudomonadota</taxon>
        <taxon>Gammaproteobacteria</taxon>
        <taxon>Cellvibrionales</taxon>
        <taxon>Cellvibrionaceae</taxon>
        <taxon>Cellvibrio</taxon>
    </lineage>
</organism>
<proteinExistence type="predicted"/>
<gene>
    <name evidence="1" type="ORF">CBP51_17005</name>
</gene>